<evidence type="ECO:0000313" key="2">
    <source>
        <dbReference type="EMBL" id="GER32201.1"/>
    </source>
</evidence>
<evidence type="ECO:0000256" key="1">
    <source>
        <dbReference type="SAM" id="MobiDB-lite"/>
    </source>
</evidence>
<dbReference type="AlphaFoldDB" id="A0A5A7PHR6"/>
<dbReference type="EMBL" id="BKCP01004572">
    <property type="protein sequence ID" value="GER32201.1"/>
    <property type="molecule type" value="Genomic_DNA"/>
</dbReference>
<gene>
    <name evidence="2" type="ORF">STAS_08262</name>
</gene>
<protein>
    <submittedName>
        <fullName evidence="2">Cyclin family protein</fullName>
    </submittedName>
</protein>
<sequence>FIYNSYYHLQFKLAKQLYYTNFKFKLPKQVFHIIGSYNSRCDGHQFFSSHYAFICVRTVLLVQFFGKLVMSIGFPKLGLPSDGEFPGGSPSVEPKGGRSHG</sequence>
<comment type="caution">
    <text evidence="2">The sequence shown here is derived from an EMBL/GenBank/DDBJ whole genome shotgun (WGS) entry which is preliminary data.</text>
</comment>
<name>A0A5A7PHR6_STRAF</name>
<evidence type="ECO:0000313" key="3">
    <source>
        <dbReference type="Proteomes" id="UP000325081"/>
    </source>
</evidence>
<feature type="region of interest" description="Disordered" evidence="1">
    <location>
        <begin position="78"/>
        <end position="101"/>
    </location>
</feature>
<reference evidence="3" key="1">
    <citation type="journal article" date="2019" name="Curr. Biol.">
        <title>Genome Sequence of Striga asiatica Provides Insight into the Evolution of Plant Parasitism.</title>
        <authorList>
            <person name="Yoshida S."/>
            <person name="Kim S."/>
            <person name="Wafula E.K."/>
            <person name="Tanskanen J."/>
            <person name="Kim Y.M."/>
            <person name="Honaas L."/>
            <person name="Yang Z."/>
            <person name="Spallek T."/>
            <person name="Conn C.E."/>
            <person name="Ichihashi Y."/>
            <person name="Cheong K."/>
            <person name="Cui S."/>
            <person name="Der J.P."/>
            <person name="Gundlach H."/>
            <person name="Jiao Y."/>
            <person name="Hori C."/>
            <person name="Ishida J.K."/>
            <person name="Kasahara H."/>
            <person name="Kiba T."/>
            <person name="Kim M.S."/>
            <person name="Koo N."/>
            <person name="Laohavisit A."/>
            <person name="Lee Y.H."/>
            <person name="Lumba S."/>
            <person name="McCourt P."/>
            <person name="Mortimer J.C."/>
            <person name="Mutuku J.M."/>
            <person name="Nomura T."/>
            <person name="Sasaki-Sekimoto Y."/>
            <person name="Seto Y."/>
            <person name="Wang Y."/>
            <person name="Wakatake T."/>
            <person name="Sakakibara H."/>
            <person name="Demura T."/>
            <person name="Yamaguchi S."/>
            <person name="Yoneyama K."/>
            <person name="Manabe R.I."/>
            <person name="Nelson D.C."/>
            <person name="Schulman A.H."/>
            <person name="Timko M.P."/>
            <person name="dePamphilis C.W."/>
            <person name="Choi D."/>
            <person name="Shirasu K."/>
        </authorList>
    </citation>
    <scope>NUCLEOTIDE SEQUENCE [LARGE SCALE GENOMIC DNA]</scope>
    <source>
        <strain evidence="3">cv. UVA1</strain>
    </source>
</reference>
<accession>A0A5A7PHR6</accession>
<dbReference type="Proteomes" id="UP000325081">
    <property type="component" value="Unassembled WGS sequence"/>
</dbReference>
<keyword evidence="3" id="KW-1185">Reference proteome</keyword>
<organism evidence="2 3">
    <name type="scientific">Striga asiatica</name>
    <name type="common">Asiatic witchweed</name>
    <name type="synonym">Buchnera asiatica</name>
    <dbReference type="NCBI Taxonomy" id="4170"/>
    <lineage>
        <taxon>Eukaryota</taxon>
        <taxon>Viridiplantae</taxon>
        <taxon>Streptophyta</taxon>
        <taxon>Embryophyta</taxon>
        <taxon>Tracheophyta</taxon>
        <taxon>Spermatophyta</taxon>
        <taxon>Magnoliopsida</taxon>
        <taxon>eudicotyledons</taxon>
        <taxon>Gunneridae</taxon>
        <taxon>Pentapetalae</taxon>
        <taxon>asterids</taxon>
        <taxon>lamiids</taxon>
        <taxon>Lamiales</taxon>
        <taxon>Orobanchaceae</taxon>
        <taxon>Buchnereae</taxon>
        <taxon>Striga</taxon>
    </lineage>
</organism>
<proteinExistence type="predicted"/>
<feature type="non-terminal residue" evidence="2">
    <location>
        <position position="1"/>
    </location>
</feature>